<organism evidence="1 2">
    <name type="scientific">Araneus ventricosus</name>
    <name type="common">Orbweaver spider</name>
    <name type="synonym">Epeira ventricosa</name>
    <dbReference type="NCBI Taxonomy" id="182803"/>
    <lineage>
        <taxon>Eukaryota</taxon>
        <taxon>Metazoa</taxon>
        <taxon>Ecdysozoa</taxon>
        <taxon>Arthropoda</taxon>
        <taxon>Chelicerata</taxon>
        <taxon>Arachnida</taxon>
        <taxon>Araneae</taxon>
        <taxon>Araneomorphae</taxon>
        <taxon>Entelegynae</taxon>
        <taxon>Araneoidea</taxon>
        <taxon>Araneidae</taxon>
        <taxon>Araneus</taxon>
    </lineage>
</organism>
<proteinExistence type="predicted"/>
<gene>
    <name evidence="1" type="ORF">AVEN_204582_1</name>
</gene>
<accession>A0A4Y2RZV6</accession>
<dbReference type="Proteomes" id="UP000499080">
    <property type="component" value="Unassembled WGS sequence"/>
</dbReference>
<dbReference type="OrthoDB" id="6630138at2759"/>
<keyword evidence="2" id="KW-1185">Reference proteome</keyword>
<comment type="caution">
    <text evidence="1">The sequence shown here is derived from an EMBL/GenBank/DDBJ whole genome shotgun (WGS) entry which is preliminary data.</text>
</comment>
<reference evidence="1 2" key="1">
    <citation type="journal article" date="2019" name="Sci. Rep.">
        <title>Orb-weaving spider Araneus ventricosus genome elucidates the spidroin gene catalogue.</title>
        <authorList>
            <person name="Kono N."/>
            <person name="Nakamura H."/>
            <person name="Ohtoshi R."/>
            <person name="Moran D.A.P."/>
            <person name="Shinohara A."/>
            <person name="Yoshida Y."/>
            <person name="Fujiwara M."/>
            <person name="Mori M."/>
            <person name="Tomita M."/>
            <person name="Arakawa K."/>
        </authorList>
    </citation>
    <scope>NUCLEOTIDE SEQUENCE [LARGE SCALE GENOMIC DNA]</scope>
</reference>
<name>A0A4Y2RZV6_ARAVE</name>
<evidence type="ECO:0000313" key="2">
    <source>
        <dbReference type="Proteomes" id="UP000499080"/>
    </source>
</evidence>
<dbReference type="EMBL" id="BGPR01019246">
    <property type="protein sequence ID" value="GBN81392.1"/>
    <property type="molecule type" value="Genomic_DNA"/>
</dbReference>
<dbReference type="AlphaFoldDB" id="A0A4Y2RZV6"/>
<protein>
    <submittedName>
        <fullName evidence="1">Uncharacterized protein</fullName>
    </submittedName>
</protein>
<evidence type="ECO:0000313" key="1">
    <source>
        <dbReference type="EMBL" id="GBN81392.1"/>
    </source>
</evidence>
<sequence>MKARELGTSYKISPKVSIHPLNWVRKDIIFFAEQGPFPACLKRFELAHNDFCTCGGHGRIPAYLKRYRKEHNDFCNCKGILNAEQ</sequence>